<evidence type="ECO:0000256" key="8">
    <source>
        <dbReference type="SAM" id="SignalP"/>
    </source>
</evidence>
<dbReference type="Gene3D" id="3.40.50.720">
    <property type="entry name" value="NAD(P)-binding Rossmann-like Domain"/>
    <property type="match status" value="1"/>
</dbReference>
<keyword evidence="5" id="KW-0560">Oxidoreductase</keyword>
<keyword evidence="4" id="KW-0101">Branched-chain amino acid catabolism</keyword>
<evidence type="ECO:0000313" key="11">
    <source>
        <dbReference type="EMBL" id="GBF94623.1"/>
    </source>
</evidence>
<dbReference type="GO" id="GO:0006574">
    <property type="term" value="P:L-valine catabolic process"/>
    <property type="evidence" value="ECO:0007669"/>
    <property type="project" value="TreeGrafter"/>
</dbReference>
<dbReference type="InterPro" id="IPR006115">
    <property type="entry name" value="6PGDH_NADP-bd"/>
</dbReference>
<dbReference type="PANTHER" id="PTHR22981">
    <property type="entry name" value="3-HYDROXYISOBUTYRATE DEHYDROGENASE-RELATED"/>
    <property type="match status" value="1"/>
</dbReference>
<keyword evidence="8" id="KW-0732">Signal</keyword>
<organism evidence="11 12">
    <name type="scientific">Raphidocelis subcapitata</name>
    <dbReference type="NCBI Taxonomy" id="307507"/>
    <lineage>
        <taxon>Eukaryota</taxon>
        <taxon>Viridiplantae</taxon>
        <taxon>Chlorophyta</taxon>
        <taxon>core chlorophytes</taxon>
        <taxon>Chlorophyceae</taxon>
        <taxon>CS clade</taxon>
        <taxon>Sphaeropleales</taxon>
        <taxon>Selenastraceae</taxon>
        <taxon>Raphidocelis</taxon>
    </lineage>
</organism>
<dbReference type="SUPFAM" id="SSF48179">
    <property type="entry name" value="6-phosphogluconate dehydrogenase C-terminal domain-like"/>
    <property type="match status" value="1"/>
</dbReference>
<reference evidence="11 12" key="1">
    <citation type="journal article" date="2018" name="Sci. Rep.">
        <title>Raphidocelis subcapitata (=Pseudokirchneriella subcapitata) provides an insight into genome evolution and environmental adaptations in the Sphaeropleales.</title>
        <authorList>
            <person name="Suzuki S."/>
            <person name="Yamaguchi H."/>
            <person name="Nakajima N."/>
            <person name="Kawachi M."/>
        </authorList>
    </citation>
    <scope>NUCLEOTIDE SEQUENCE [LARGE SCALE GENOMIC DNA]</scope>
    <source>
        <strain evidence="11 12">NIES-35</strain>
    </source>
</reference>
<comment type="caution">
    <text evidence="11">The sequence shown here is derived from an EMBL/GenBank/DDBJ whole genome shotgun (WGS) entry which is preliminary data.</text>
</comment>
<comment type="catalytic activity">
    <reaction evidence="7">
        <text>3-hydroxy-2-methylpropanoate + NAD(+) = 2-methyl-3-oxopropanoate + NADH + H(+)</text>
        <dbReference type="Rhea" id="RHEA:17681"/>
        <dbReference type="ChEBI" id="CHEBI:11805"/>
        <dbReference type="ChEBI" id="CHEBI:15378"/>
        <dbReference type="ChEBI" id="CHEBI:57540"/>
        <dbReference type="ChEBI" id="CHEBI:57700"/>
        <dbReference type="ChEBI" id="CHEBI:57945"/>
        <dbReference type="EC" id="1.1.1.31"/>
    </reaction>
</comment>
<feature type="signal peptide" evidence="8">
    <location>
        <begin position="1"/>
        <end position="18"/>
    </location>
</feature>
<protein>
    <recommendedName>
        <fullName evidence="3">3-hydroxyisobutyrate dehydrogenase</fullName>
        <ecNumber evidence="3">1.1.1.31</ecNumber>
    </recommendedName>
</protein>
<evidence type="ECO:0000256" key="4">
    <source>
        <dbReference type="ARBA" id="ARBA00022456"/>
    </source>
</evidence>
<dbReference type="Pfam" id="PF03446">
    <property type="entry name" value="NAD_binding_2"/>
    <property type="match status" value="1"/>
</dbReference>
<gene>
    <name evidence="11" type="ORF">Rsub_06738</name>
</gene>
<evidence type="ECO:0000259" key="10">
    <source>
        <dbReference type="Pfam" id="PF14833"/>
    </source>
</evidence>
<comment type="pathway">
    <text evidence="1">Amino-acid degradation; L-valine degradation.</text>
</comment>
<name>A0A2V0P9P6_9CHLO</name>
<dbReference type="GO" id="GO:0008442">
    <property type="term" value="F:3-hydroxyisobutyrate dehydrogenase activity"/>
    <property type="evidence" value="ECO:0007669"/>
    <property type="project" value="UniProtKB-EC"/>
</dbReference>
<dbReference type="GO" id="GO:0051287">
    <property type="term" value="F:NAD binding"/>
    <property type="evidence" value="ECO:0007669"/>
    <property type="project" value="InterPro"/>
</dbReference>
<evidence type="ECO:0000256" key="1">
    <source>
        <dbReference type="ARBA" id="ARBA00005109"/>
    </source>
</evidence>
<dbReference type="STRING" id="307507.A0A2V0P9P6"/>
<evidence type="ECO:0000259" key="9">
    <source>
        <dbReference type="Pfam" id="PF03446"/>
    </source>
</evidence>
<sequence>MIRAAAACSGGLLGRAGAALWCAATSRGFAAAGSAAAEPYKVGLIGLGRMGARMAPRLLDAGHDLVVNDSNGLAVERIREIGAQHPNGSVTVRDSPAALAATPGVGAVLTVLPDPASLTEVFTGARGLLAAPGGLRPSLFINISTVDPDTARRLAERVARAQLAPGAAPLTASGRPALLDAPATGGVAGAEGGALCFSVGAADAADIGAARPLLRVLGSHITHCGPVGAGSVAKLCNALVMSSTMVAVAEALALGKRLNLDPAVLTDVLLSGSGRSWVVEKNNPAPGVAADSPASNGYRPGQQVDQVREQLLMLIAAGERVHSPTPMAKFAEEQYRVLHDEGVGGKDFSAIYRYRYGSGCDNAEWKSGEQLFSSQIP</sequence>
<feature type="domain" description="3-hydroxyisobutyrate dehydrogenase-like NAD-binding" evidence="10">
    <location>
        <begin position="228"/>
        <end position="354"/>
    </location>
</feature>
<dbReference type="InterPro" id="IPR036291">
    <property type="entry name" value="NAD(P)-bd_dom_sf"/>
</dbReference>
<keyword evidence="12" id="KW-1185">Reference proteome</keyword>
<evidence type="ECO:0000256" key="5">
    <source>
        <dbReference type="ARBA" id="ARBA00023002"/>
    </source>
</evidence>
<evidence type="ECO:0000313" key="12">
    <source>
        <dbReference type="Proteomes" id="UP000247498"/>
    </source>
</evidence>
<dbReference type="GO" id="GO:0050661">
    <property type="term" value="F:NADP binding"/>
    <property type="evidence" value="ECO:0007669"/>
    <property type="project" value="InterPro"/>
</dbReference>
<proteinExistence type="inferred from homology"/>
<evidence type="ECO:0000256" key="6">
    <source>
        <dbReference type="ARBA" id="ARBA00023027"/>
    </source>
</evidence>
<evidence type="ECO:0000256" key="2">
    <source>
        <dbReference type="ARBA" id="ARBA00006013"/>
    </source>
</evidence>
<evidence type="ECO:0000256" key="3">
    <source>
        <dbReference type="ARBA" id="ARBA00012991"/>
    </source>
</evidence>
<dbReference type="OrthoDB" id="21615at2759"/>
<dbReference type="Gene3D" id="1.10.1040.10">
    <property type="entry name" value="N-(1-d-carboxylethyl)-l-norvaline Dehydrogenase, domain 2"/>
    <property type="match status" value="1"/>
</dbReference>
<comment type="similarity">
    <text evidence="2">Belongs to the HIBADH-related family. 3-hydroxyisobutyrate dehydrogenase subfamily.</text>
</comment>
<dbReference type="AlphaFoldDB" id="A0A2V0P9P6"/>
<dbReference type="EC" id="1.1.1.31" evidence="3"/>
<keyword evidence="6" id="KW-0520">NAD</keyword>
<evidence type="ECO:0000256" key="7">
    <source>
        <dbReference type="ARBA" id="ARBA00049197"/>
    </source>
</evidence>
<dbReference type="InParanoid" id="A0A2V0P9P6"/>
<dbReference type="PROSITE" id="PS00895">
    <property type="entry name" value="3_HYDROXYISOBUT_DH"/>
    <property type="match status" value="1"/>
</dbReference>
<dbReference type="InterPro" id="IPR002204">
    <property type="entry name" value="3-OH-isobutyrate_DH-rel_CS"/>
</dbReference>
<dbReference type="Pfam" id="PF14833">
    <property type="entry name" value="NAD_binding_11"/>
    <property type="match status" value="1"/>
</dbReference>
<feature type="chain" id="PRO_5016011185" description="3-hydroxyisobutyrate dehydrogenase" evidence="8">
    <location>
        <begin position="19"/>
        <end position="377"/>
    </location>
</feature>
<dbReference type="SUPFAM" id="SSF51735">
    <property type="entry name" value="NAD(P)-binding Rossmann-fold domains"/>
    <property type="match status" value="1"/>
</dbReference>
<dbReference type="EMBL" id="BDRX01000053">
    <property type="protein sequence ID" value="GBF94623.1"/>
    <property type="molecule type" value="Genomic_DNA"/>
</dbReference>
<accession>A0A2V0P9P6</accession>
<dbReference type="InterPro" id="IPR013328">
    <property type="entry name" value="6PGD_dom2"/>
</dbReference>
<dbReference type="Proteomes" id="UP000247498">
    <property type="component" value="Unassembled WGS sequence"/>
</dbReference>
<dbReference type="InterPro" id="IPR029154">
    <property type="entry name" value="HIBADH-like_NADP-bd"/>
</dbReference>
<dbReference type="InterPro" id="IPR008927">
    <property type="entry name" value="6-PGluconate_DH-like_C_sf"/>
</dbReference>
<feature type="domain" description="6-phosphogluconate dehydrogenase NADP-binding" evidence="9">
    <location>
        <begin position="41"/>
        <end position="225"/>
    </location>
</feature>
<dbReference type="PANTHER" id="PTHR22981:SF7">
    <property type="entry name" value="3-HYDROXYISOBUTYRATE DEHYDROGENASE, MITOCHONDRIAL"/>
    <property type="match status" value="1"/>
</dbReference>